<keyword evidence="6" id="KW-1185">Reference proteome</keyword>
<feature type="active site" evidence="1">
    <location>
        <position position="324"/>
    </location>
</feature>
<evidence type="ECO:0000256" key="1">
    <source>
        <dbReference type="PIRSR" id="PIRSR637460-1"/>
    </source>
</evidence>
<dbReference type="Gene3D" id="3.40.50.1110">
    <property type="entry name" value="SGNH hydrolase"/>
    <property type="match status" value="1"/>
</dbReference>
<dbReference type="SUPFAM" id="SSF52266">
    <property type="entry name" value="SGNH hydrolase"/>
    <property type="match status" value="1"/>
</dbReference>
<sequence>MTAVRRRPLFRRSAAALVATLAVTAGTALLEQPAEAHPKPPHSTSPGHHKVSGYVALGDSYASGEGLAPFVEGTDGPGECHRSASQSYPVRLTDSRKRAFDDLTSVACSGAVIADLVATRPNTTRAPQLAALNRKTETVTLTIGGNDAGFRLIFGDCVYTPAPELAPVVPGSPGCAARDDLVVSTRIAALTGGRNAPDLPDVYPLPDALRAIAAAAPRAKIYVTGYPKIFGAKITNPLGCQVSDQAPLFVTASDAAWVRSKAMQLNKGIASAVTKARRTGVNAHYVDVAGTFRGHNLCDRKSPWLNGVVLNPTNPPSFSQASFHPTARGQQAFAHSLPTKSRR</sequence>
<dbReference type="EMBL" id="AP012204">
    <property type="protein sequence ID" value="BAK35787.1"/>
    <property type="molecule type" value="Genomic_DNA"/>
</dbReference>
<proteinExistence type="predicted"/>
<dbReference type="HOGENOM" id="CLU_038449_4_1_11"/>
<feature type="signal peptide" evidence="3">
    <location>
        <begin position="1"/>
        <end position="36"/>
    </location>
</feature>
<dbReference type="GO" id="GO:0004806">
    <property type="term" value="F:triacylglycerol lipase activity"/>
    <property type="evidence" value="ECO:0007669"/>
    <property type="project" value="TreeGrafter"/>
</dbReference>
<feature type="disulfide bond" evidence="2">
    <location>
        <begin position="157"/>
        <end position="175"/>
    </location>
</feature>
<dbReference type="Pfam" id="PF13472">
    <property type="entry name" value="Lipase_GDSL_2"/>
    <property type="match status" value="1"/>
</dbReference>
<dbReference type="AlphaFoldDB" id="F5XIB8"/>
<dbReference type="PANTHER" id="PTHR37981">
    <property type="entry name" value="LIPASE 2"/>
    <property type="match status" value="1"/>
</dbReference>
<evidence type="ECO:0000259" key="4">
    <source>
        <dbReference type="Pfam" id="PF13472"/>
    </source>
</evidence>
<gene>
    <name evidence="5" type="ordered locus">MLP_27730</name>
</gene>
<accession>F5XIB8</accession>
<evidence type="ECO:0000256" key="3">
    <source>
        <dbReference type="SAM" id="SignalP"/>
    </source>
</evidence>
<keyword evidence="2" id="KW-1015">Disulfide bond</keyword>
<feature type="disulfide bond" evidence="2">
    <location>
        <begin position="80"/>
        <end position="108"/>
    </location>
</feature>
<dbReference type="GO" id="GO:0019433">
    <property type="term" value="P:triglyceride catabolic process"/>
    <property type="evidence" value="ECO:0007669"/>
    <property type="project" value="TreeGrafter"/>
</dbReference>
<dbReference type="KEGG" id="mph:MLP_27730"/>
<reference evidence="5 6" key="1">
    <citation type="submission" date="2011-05" db="EMBL/GenBank/DDBJ databases">
        <title>Whole genome sequence of Microlunatus phosphovorus NM-1.</title>
        <authorList>
            <person name="Hosoyama A."/>
            <person name="Sasaki K."/>
            <person name="Harada T."/>
            <person name="Igarashi R."/>
            <person name="Kawakoshi A."/>
            <person name="Sasagawa M."/>
            <person name="Fukada J."/>
            <person name="Nakamura S."/>
            <person name="Katano Y."/>
            <person name="Hanada S."/>
            <person name="Kamagata Y."/>
            <person name="Nakamura N."/>
            <person name="Yamazaki S."/>
            <person name="Fujita N."/>
        </authorList>
    </citation>
    <scope>NUCLEOTIDE SEQUENCE [LARGE SCALE GENOMIC DNA]</scope>
    <source>
        <strain evidence="6">ATCC 700054 / DSM 10555 / JCM 9379 / NBRC 101784 / NCIMB 13414 / VKM Ac-1990 / NM-1</strain>
    </source>
</reference>
<dbReference type="PANTHER" id="PTHR37981:SF1">
    <property type="entry name" value="SGNH HYDROLASE-TYPE ESTERASE DOMAIN-CONTAINING PROTEIN"/>
    <property type="match status" value="1"/>
</dbReference>
<dbReference type="InterPro" id="IPR036514">
    <property type="entry name" value="SGNH_hydro_sf"/>
</dbReference>
<evidence type="ECO:0000313" key="6">
    <source>
        <dbReference type="Proteomes" id="UP000007947"/>
    </source>
</evidence>
<name>F5XIB8_MICPN</name>
<dbReference type="InterPro" id="IPR013830">
    <property type="entry name" value="SGNH_hydro"/>
</dbReference>
<dbReference type="InterPro" id="IPR037460">
    <property type="entry name" value="SEST-like"/>
</dbReference>
<feature type="domain" description="SGNH hydrolase-type esterase" evidence="4">
    <location>
        <begin position="56"/>
        <end position="332"/>
    </location>
</feature>
<evidence type="ECO:0000313" key="5">
    <source>
        <dbReference type="EMBL" id="BAK35787.1"/>
    </source>
</evidence>
<feature type="active site" description="Nucleophile" evidence="1">
    <location>
        <position position="60"/>
    </location>
</feature>
<evidence type="ECO:0000256" key="2">
    <source>
        <dbReference type="PIRSR" id="PIRSR637460-2"/>
    </source>
</evidence>
<keyword evidence="3" id="KW-0732">Signal</keyword>
<protein>
    <submittedName>
        <fullName evidence="5">Putative lipase</fullName>
    </submittedName>
</protein>
<dbReference type="STRING" id="1032480.MLP_27730"/>
<organism evidence="5 6">
    <name type="scientific">Microlunatus phosphovorus (strain ATCC 700054 / DSM 10555 / JCM 9379 / NBRC 101784 / NCIMB 13414 / VKM Ac-1990 / NM-1)</name>
    <dbReference type="NCBI Taxonomy" id="1032480"/>
    <lineage>
        <taxon>Bacteria</taxon>
        <taxon>Bacillati</taxon>
        <taxon>Actinomycetota</taxon>
        <taxon>Actinomycetes</taxon>
        <taxon>Propionibacteriales</taxon>
        <taxon>Propionibacteriaceae</taxon>
        <taxon>Microlunatus</taxon>
    </lineage>
</organism>
<dbReference type="eggNOG" id="COG2755">
    <property type="taxonomic scope" value="Bacteria"/>
</dbReference>
<dbReference type="RefSeq" id="WP_013863656.1">
    <property type="nucleotide sequence ID" value="NC_015635.1"/>
</dbReference>
<dbReference type="CDD" id="cd01823">
    <property type="entry name" value="SEST_like"/>
    <property type="match status" value="1"/>
</dbReference>
<dbReference type="Proteomes" id="UP000007947">
    <property type="component" value="Chromosome"/>
</dbReference>
<feature type="chain" id="PRO_5003335095" evidence="3">
    <location>
        <begin position="37"/>
        <end position="343"/>
    </location>
</feature>